<dbReference type="EMBL" id="JAPNTZ010000009">
    <property type="protein sequence ID" value="MCY1141368.1"/>
    <property type="molecule type" value="Genomic_DNA"/>
</dbReference>
<dbReference type="Proteomes" id="UP001151002">
    <property type="component" value="Unassembled WGS sequence"/>
</dbReference>
<dbReference type="RefSeq" id="WP_267566066.1">
    <property type="nucleotide sequence ID" value="NZ_JAPNTZ010000009.1"/>
</dbReference>
<keyword evidence="2" id="KW-1185">Reference proteome</keyword>
<organism evidence="1 2">
    <name type="scientific">Paractinoplanes pyxinae</name>
    <dbReference type="NCBI Taxonomy" id="2997416"/>
    <lineage>
        <taxon>Bacteria</taxon>
        <taxon>Bacillati</taxon>
        <taxon>Actinomycetota</taxon>
        <taxon>Actinomycetes</taxon>
        <taxon>Micromonosporales</taxon>
        <taxon>Micromonosporaceae</taxon>
        <taxon>Paractinoplanes</taxon>
    </lineage>
</organism>
<dbReference type="Gene3D" id="3.30.420.280">
    <property type="match status" value="1"/>
</dbReference>
<name>A0ABT4B4E2_9ACTN</name>
<dbReference type="Pfam" id="PF03237">
    <property type="entry name" value="Terminase_6N"/>
    <property type="match status" value="1"/>
</dbReference>
<reference evidence="1" key="1">
    <citation type="submission" date="2022-11" db="EMBL/GenBank/DDBJ databases">
        <authorList>
            <person name="Somphong A."/>
            <person name="Phongsopitanun W."/>
        </authorList>
    </citation>
    <scope>NUCLEOTIDE SEQUENCE</scope>
    <source>
        <strain evidence="1">Pm04-4</strain>
    </source>
</reference>
<proteinExistence type="predicted"/>
<dbReference type="InterPro" id="IPR027417">
    <property type="entry name" value="P-loop_NTPase"/>
</dbReference>
<comment type="caution">
    <text evidence="1">The sequence shown here is derived from an EMBL/GenBank/DDBJ whole genome shotgun (WGS) entry which is preliminary data.</text>
</comment>
<dbReference type="Gene3D" id="3.40.50.300">
    <property type="entry name" value="P-loop containing nucleotide triphosphate hydrolases"/>
    <property type="match status" value="1"/>
</dbReference>
<dbReference type="InterPro" id="IPR006437">
    <property type="entry name" value="Phage_terminase_lsu"/>
</dbReference>
<sequence>MSEKQIDFLLDSDAFVNLAHGSVRSGKTISGLLRWAKYIAHDAPKSGDLVVCAKTYDTAKRNIFNPLQDTAVFGPLAKATTYTRGAPTAMILGTQVEVITFNDERSENRLRGMTSRGAYVDEWSLMPKTFHEQLIGRHSVDGSQIFGNTNPDNPRHWLKIDNIDHTGPGGRLAGDWKTWHFVLDDNPGLSERVKERMRRQYTGLYYRRNILGEWCVAEGTVYDMWDPAKHVVKALPGITRWISLGVDYGTVNPFAGLLLGVGVDGNLYLAREWRWDSKKQQRQLTDAEYSARLRGWLDQLGIRPDWICVDPSAASFRTQLFNDGVTPAAADNSVVDGIRLVASLLAEGLLFVHESCAGWIEEIGGYVWDEKAALLGEDKPVKVGDHSMDAGRYAIKTPEVLWRQLIRRRDFDLAS</sequence>
<evidence type="ECO:0000313" key="1">
    <source>
        <dbReference type="EMBL" id="MCY1141368.1"/>
    </source>
</evidence>
<dbReference type="NCBIfam" id="TIGR01547">
    <property type="entry name" value="phage_term_2"/>
    <property type="match status" value="1"/>
</dbReference>
<protein>
    <submittedName>
        <fullName evidence="1">PBSX family phage terminase large subunit</fullName>
    </submittedName>
</protein>
<accession>A0ABT4B4E2</accession>
<evidence type="ECO:0000313" key="2">
    <source>
        <dbReference type="Proteomes" id="UP001151002"/>
    </source>
</evidence>
<gene>
    <name evidence="1" type="ORF">OWR29_25500</name>
</gene>